<organism evidence="1 2">
    <name type="scientific">Carya illinoinensis</name>
    <name type="common">Pecan</name>
    <dbReference type="NCBI Taxonomy" id="32201"/>
    <lineage>
        <taxon>Eukaryota</taxon>
        <taxon>Viridiplantae</taxon>
        <taxon>Streptophyta</taxon>
        <taxon>Embryophyta</taxon>
        <taxon>Tracheophyta</taxon>
        <taxon>Spermatophyta</taxon>
        <taxon>Magnoliopsida</taxon>
        <taxon>eudicotyledons</taxon>
        <taxon>Gunneridae</taxon>
        <taxon>Pentapetalae</taxon>
        <taxon>rosids</taxon>
        <taxon>fabids</taxon>
        <taxon>Fagales</taxon>
        <taxon>Juglandaceae</taxon>
        <taxon>Carya</taxon>
    </lineage>
</organism>
<comment type="caution">
    <text evidence="1">The sequence shown here is derived from an EMBL/GenBank/DDBJ whole genome shotgun (WGS) entry which is preliminary data.</text>
</comment>
<evidence type="ECO:0000313" key="2">
    <source>
        <dbReference type="Proteomes" id="UP000811609"/>
    </source>
</evidence>
<dbReference type="AlphaFoldDB" id="A0A8T1RDE4"/>
<protein>
    <submittedName>
        <fullName evidence="1">Uncharacterized protein</fullName>
    </submittedName>
</protein>
<proteinExistence type="predicted"/>
<evidence type="ECO:0000313" key="1">
    <source>
        <dbReference type="EMBL" id="KAG6663971.1"/>
    </source>
</evidence>
<dbReference type="Proteomes" id="UP000811609">
    <property type="component" value="Chromosome 2"/>
</dbReference>
<keyword evidence="2" id="KW-1185">Reference proteome</keyword>
<dbReference type="EMBL" id="CM031810">
    <property type="protein sequence ID" value="KAG6663971.1"/>
    <property type="molecule type" value="Genomic_DNA"/>
</dbReference>
<reference evidence="1" key="1">
    <citation type="submission" date="2020-12" db="EMBL/GenBank/DDBJ databases">
        <title>WGS assembly of Carya illinoinensis cv. Pawnee.</title>
        <authorList>
            <person name="Platts A."/>
            <person name="Shu S."/>
            <person name="Wright S."/>
            <person name="Barry K."/>
            <person name="Edger P."/>
            <person name="Pires J.C."/>
            <person name="Schmutz J."/>
        </authorList>
    </citation>
    <scope>NUCLEOTIDE SEQUENCE</scope>
    <source>
        <tissue evidence="1">Leaf</tissue>
    </source>
</reference>
<name>A0A8T1RDE4_CARIL</name>
<accession>A0A8T1RDE4</accession>
<sequence>MAHCRLHPWAMPTYTVLDSAIATPWKLASPYSLSPSLALSFPLHFFYLAAILRVSYFQSLVSSSTTHVGDETNRGRIQGIDNML</sequence>
<gene>
    <name evidence="1" type="ORF">CIPAW_02G058800</name>
</gene>